<gene>
    <name evidence="1" type="ORF">Cch02nite_28460</name>
</gene>
<reference evidence="1 2" key="1">
    <citation type="submission" date="2021-01" db="EMBL/GenBank/DDBJ databases">
        <title>Whole genome shotgun sequence of Catellatospora chokoriensis NBRC 107358.</title>
        <authorList>
            <person name="Komaki H."/>
            <person name="Tamura T."/>
        </authorList>
    </citation>
    <scope>NUCLEOTIDE SEQUENCE [LARGE SCALE GENOMIC DNA]</scope>
    <source>
        <strain evidence="1 2">NBRC 107358</strain>
    </source>
</reference>
<name>A0A8J3JQU1_9ACTN</name>
<accession>A0A8J3JQU1</accession>
<proteinExistence type="predicted"/>
<dbReference type="AlphaFoldDB" id="A0A8J3JQU1"/>
<dbReference type="EMBL" id="BONG01000015">
    <property type="protein sequence ID" value="GIF89402.1"/>
    <property type="molecule type" value="Genomic_DNA"/>
</dbReference>
<keyword evidence="2" id="KW-1185">Reference proteome</keyword>
<dbReference type="RefSeq" id="WP_191839225.1">
    <property type="nucleotide sequence ID" value="NZ_BAAALB010000006.1"/>
</dbReference>
<sequence length="273" mass="29441">MTNPIADISVPELSRQIALLEHQEIARGALDVCTLTMDLRHKYRRALVARDQAALSLVHREHWTAADVAEVICGHRACAPRAAVILEWTGLTPDGGTEHDLAERQQVAAQLRELLSLAYDQALRLLPAAPVELNLPDEPTERLAHCAHWLRFVDGYRAANEASRILFAAILVHHHGWDLRDVAALGGVTADEVCSALAAAAASPPSDADSGLLAQLALLDRVLEHNTERLLAVRDRALSDSLADGVPERVVAAHIGLPAQERSAGHAPEPCPA</sequence>
<evidence type="ECO:0000313" key="1">
    <source>
        <dbReference type="EMBL" id="GIF89402.1"/>
    </source>
</evidence>
<dbReference type="Proteomes" id="UP000619293">
    <property type="component" value="Unassembled WGS sequence"/>
</dbReference>
<evidence type="ECO:0000313" key="2">
    <source>
        <dbReference type="Proteomes" id="UP000619293"/>
    </source>
</evidence>
<organism evidence="1 2">
    <name type="scientific">Catellatospora chokoriensis</name>
    <dbReference type="NCBI Taxonomy" id="310353"/>
    <lineage>
        <taxon>Bacteria</taxon>
        <taxon>Bacillati</taxon>
        <taxon>Actinomycetota</taxon>
        <taxon>Actinomycetes</taxon>
        <taxon>Micromonosporales</taxon>
        <taxon>Micromonosporaceae</taxon>
        <taxon>Catellatospora</taxon>
    </lineage>
</organism>
<comment type="caution">
    <text evidence="1">The sequence shown here is derived from an EMBL/GenBank/DDBJ whole genome shotgun (WGS) entry which is preliminary data.</text>
</comment>
<protein>
    <submittedName>
        <fullName evidence="1">Uncharacterized protein</fullName>
    </submittedName>
</protein>